<name>A0A0G1ZPU6_9BACT</name>
<dbReference type="InterPro" id="IPR019926">
    <property type="entry name" value="Ribosomal_uL3_CS"/>
</dbReference>
<evidence type="ECO:0000256" key="7">
    <source>
        <dbReference type="RuleBase" id="RU003905"/>
    </source>
</evidence>
<evidence type="ECO:0000313" key="10">
    <source>
        <dbReference type="Proteomes" id="UP000034846"/>
    </source>
</evidence>
<evidence type="ECO:0000256" key="6">
    <source>
        <dbReference type="NCBIfam" id="TIGR03625"/>
    </source>
</evidence>
<reference evidence="9 10" key="1">
    <citation type="journal article" date="2015" name="Nature">
        <title>rRNA introns, odd ribosomes, and small enigmatic genomes across a large radiation of phyla.</title>
        <authorList>
            <person name="Brown C.T."/>
            <person name="Hug L.A."/>
            <person name="Thomas B.C."/>
            <person name="Sharon I."/>
            <person name="Castelle C.J."/>
            <person name="Singh A."/>
            <person name="Wilkins M.J."/>
            <person name="Williams K.H."/>
            <person name="Banfield J.F."/>
        </authorList>
    </citation>
    <scope>NUCLEOTIDE SEQUENCE [LARGE SCALE GENOMIC DNA]</scope>
</reference>
<evidence type="ECO:0000256" key="8">
    <source>
        <dbReference type="RuleBase" id="RU003906"/>
    </source>
</evidence>
<dbReference type="Gene3D" id="2.40.30.10">
    <property type="entry name" value="Translation factors"/>
    <property type="match status" value="2"/>
</dbReference>
<gene>
    <name evidence="9" type="ORF">UY72_C0018G0007</name>
</gene>
<proteinExistence type="inferred from homology"/>
<dbReference type="Pfam" id="PF00297">
    <property type="entry name" value="Ribosomal_L3"/>
    <property type="match status" value="1"/>
</dbReference>
<dbReference type="NCBIfam" id="TIGR03625">
    <property type="entry name" value="L3_bact"/>
    <property type="match status" value="1"/>
</dbReference>
<dbReference type="GO" id="GO:0006412">
    <property type="term" value="P:translation"/>
    <property type="evidence" value="ECO:0007669"/>
    <property type="project" value="UniProtKB-UniRule"/>
</dbReference>
<keyword evidence="5 7" id="KW-0687">Ribonucleoprotein</keyword>
<dbReference type="Proteomes" id="UP000034846">
    <property type="component" value="Unassembled WGS sequence"/>
</dbReference>
<comment type="similarity">
    <text evidence="1 7">Belongs to the universal ribosomal protein uL3 family.</text>
</comment>
<dbReference type="InterPro" id="IPR009000">
    <property type="entry name" value="Transl_B-barrel_sf"/>
</dbReference>
<evidence type="ECO:0000256" key="2">
    <source>
        <dbReference type="ARBA" id="ARBA00022730"/>
    </source>
</evidence>
<dbReference type="GO" id="GO:0019843">
    <property type="term" value="F:rRNA binding"/>
    <property type="evidence" value="ECO:0007669"/>
    <property type="project" value="UniProtKB-KW"/>
</dbReference>
<dbReference type="FunFam" id="2.40.30.10:FF:000004">
    <property type="entry name" value="50S ribosomal protein L3"/>
    <property type="match status" value="1"/>
</dbReference>
<evidence type="ECO:0000256" key="4">
    <source>
        <dbReference type="ARBA" id="ARBA00022980"/>
    </source>
</evidence>
<dbReference type="PANTHER" id="PTHR11229:SF16">
    <property type="entry name" value="LARGE RIBOSOMAL SUBUNIT PROTEIN UL3C"/>
    <property type="match status" value="1"/>
</dbReference>
<dbReference type="AlphaFoldDB" id="A0A0G1ZPU6"/>
<dbReference type="EMBL" id="LCRD01000018">
    <property type="protein sequence ID" value="KKW30217.1"/>
    <property type="molecule type" value="Genomic_DNA"/>
</dbReference>
<evidence type="ECO:0000256" key="5">
    <source>
        <dbReference type="ARBA" id="ARBA00023274"/>
    </source>
</evidence>
<comment type="subunit">
    <text evidence="8">Part of the 50S ribosomal subunit. Forms a cluster with proteins L14 and L19.</text>
</comment>
<evidence type="ECO:0000256" key="3">
    <source>
        <dbReference type="ARBA" id="ARBA00022884"/>
    </source>
</evidence>
<dbReference type="InterPro" id="IPR019927">
    <property type="entry name" value="Ribosomal_uL3_bac/org-type"/>
</dbReference>
<keyword evidence="4 7" id="KW-0689">Ribosomal protein</keyword>
<protein>
    <recommendedName>
        <fullName evidence="6 8">50S ribosomal protein L3</fullName>
    </recommendedName>
</protein>
<accession>A0A0G1ZPU6</accession>
<evidence type="ECO:0000313" key="9">
    <source>
        <dbReference type="EMBL" id="KKW30217.1"/>
    </source>
</evidence>
<sequence length="207" mass="21823">MKVLLGKKIAMTQAFREDGTVVPVTLIEATPSVVIGTRTDATGRAVVVLGQGKAKNVAKPQAVEAGDLGSFEVMRQFRLADGETFERGTTITVETFKPGDMVNIVGTSKGRGFQGVVKRHGFAGHPATHGHKDQLRKSGSIGAGGIQRVFKGLRMAGRMGGDRVTVKHLEVITVDAEKNIIGLKGAIPGARGGLVTILATEGNVWQK</sequence>
<keyword evidence="2 8" id="KW-0699">rRNA-binding</keyword>
<organism evidence="9 10">
    <name type="scientific">Candidatus Uhrbacteria bacterium GW2011_GWD2_52_7</name>
    <dbReference type="NCBI Taxonomy" id="1618989"/>
    <lineage>
        <taxon>Bacteria</taxon>
        <taxon>Candidatus Uhriibacteriota</taxon>
    </lineage>
</organism>
<dbReference type="InterPro" id="IPR000597">
    <property type="entry name" value="Ribosomal_uL3"/>
</dbReference>
<dbReference type="PROSITE" id="PS00474">
    <property type="entry name" value="RIBOSOMAL_L3"/>
    <property type="match status" value="1"/>
</dbReference>
<dbReference type="GO" id="GO:0003735">
    <property type="term" value="F:structural constituent of ribosome"/>
    <property type="evidence" value="ECO:0007669"/>
    <property type="project" value="UniProtKB-UniRule"/>
</dbReference>
<evidence type="ECO:0000256" key="1">
    <source>
        <dbReference type="ARBA" id="ARBA00006540"/>
    </source>
</evidence>
<comment type="function">
    <text evidence="8">One of the primary rRNA binding proteins, it binds directly near the 3'-end of the 23S rRNA, where it nucleates assembly of the 50S subunit.</text>
</comment>
<comment type="caution">
    <text evidence="9">The sequence shown here is derived from an EMBL/GenBank/DDBJ whole genome shotgun (WGS) entry which is preliminary data.</text>
</comment>
<dbReference type="GO" id="GO:0022625">
    <property type="term" value="C:cytosolic large ribosomal subunit"/>
    <property type="evidence" value="ECO:0007669"/>
    <property type="project" value="TreeGrafter"/>
</dbReference>
<keyword evidence="3 8" id="KW-0694">RNA-binding</keyword>
<dbReference type="PANTHER" id="PTHR11229">
    <property type="entry name" value="50S RIBOSOMAL PROTEIN L3"/>
    <property type="match status" value="1"/>
</dbReference>
<dbReference type="SUPFAM" id="SSF50447">
    <property type="entry name" value="Translation proteins"/>
    <property type="match status" value="1"/>
</dbReference>
<dbReference type="PATRIC" id="fig|1618989.3.peg.312"/>